<feature type="transmembrane region" description="Helical" evidence="1">
    <location>
        <begin position="23"/>
        <end position="42"/>
    </location>
</feature>
<keyword evidence="1" id="KW-1133">Transmembrane helix</keyword>
<keyword evidence="1" id="KW-0472">Membrane</keyword>
<dbReference type="AlphaFoldDB" id="A0A6J4MSI2"/>
<evidence type="ECO:0000313" key="2">
    <source>
        <dbReference type="EMBL" id="CAA9367629.1"/>
    </source>
</evidence>
<sequence>MVPAYATAITLWHRIELRERSMMVMPAFFMSAPLLAALMPVLSGLQQYER</sequence>
<dbReference type="EMBL" id="CADCTY010001339">
    <property type="protein sequence ID" value="CAA9367629.1"/>
    <property type="molecule type" value="Genomic_DNA"/>
</dbReference>
<organism evidence="2">
    <name type="scientific">uncultured Leptolyngbya sp</name>
    <dbReference type="NCBI Taxonomy" id="332963"/>
    <lineage>
        <taxon>Bacteria</taxon>
        <taxon>Bacillati</taxon>
        <taxon>Cyanobacteriota</taxon>
        <taxon>Cyanophyceae</taxon>
        <taxon>Leptolyngbyales</taxon>
        <taxon>Leptolyngbyaceae</taxon>
        <taxon>Leptolyngbya group</taxon>
        <taxon>Leptolyngbya</taxon>
        <taxon>environmental samples</taxon>
    </lineage>
</organism>
<keyword evidence="1" id="KW-0812">Transmembrane</keyword>
<reference evidence="2" key="1">
    <citation type="submission" date="2020-02" db="EMBL/GenBank/DDBJ databases">
        <authorList>
            <person name="Meier V. D."/>
        </authorList>
    </citation>
    <scope>NUCLEOTIDE SEQUENCE</scope>
    <source>
        <strain evidence="2">AVDCRST_MAG94</strain>
    </source>
</reference>
<proteinExistence type="predicted"/>
<protein>
    <submittedName>
        <fullName evidence="2">Uncharacterized protein</fullName>
    </submittedName>
</protein>
<evidence type="ECO:0000256" key="1">
    <source>
        <dbReference type="SAM" id="Phobius"/>
    </source>
</evidence>
<gene>
    <name evidence="2" type="ORF">AVDCRST_MAG94-3868</name>
</gene>
<accession>A0A6J4MSI2</accession>
<name>A0A6J4MSI2_9CYAN</name>